<evidence type="ECO:0000313" key="3">
    <source>
        <dbReference type="EMBL" id="PWF48499.1"/>
    </source>
</evidence>
<organism evidence="3 4">
    <name type="scientific">Massilia glaciei</name>
    <dbReference type="NCBI Taxonomy" id="1524097"/>
    <lineage>
        <taxon>Bacteria</taxon>
        <taxon>Pseudomonadati</taxon>
        <taxon>Pseudomonadota</taxon>
        <taxon>Betaproteobacteria</taxon>
        <taxon>Burkholderiales</taxon>
        <taxon>Oxalobacteraceae</taxon>
        <taxon>Telluria group</taxon>
        <taxon>Massilia</taxon>
    </lineage>
</organism>
<feature type="domain" description="AMIN-like" evidence="2">
    <location>
        <begin position="85"/>
        <end position="209"/>
    </location>
</feature>
<dbReference type="Pfam" id="PF24837">
    <property type="entry name" value="AMIN-like"/>
    <property type="match status" value="1"/>
</dbReference>
<evidence type="ECO:0000313" key="4">
    <source>
        <dbReference type="Proteomes" id="UP000241421"/>
    </source>
</evidence>
<comment type="caution">
    <text evidence="3">The sequence shown here is derived from an EMBL/GenBank/DDBJ whole genome shotgun (WGS) entry which is preliminary data.</text>
</comment>
<accession>A0A2U2HLZ8</accession>
<sequence>MVLMAVLAVFPACKRVEPVPAAPATQAGAPAGQPAARAGQPDAGAAAPPQAALTAPPAAPSAARTIGAASATATATAAPGRQPIVRAVRSGRQAGADRLVFEFDTPGLPAWHAEYVDKPVRDCGSGDPVPVAGDGWLQIRFTGAQAHTEQGESTSGPRRRALALPVARELVRTCDFEGEVIWVIGVASPNPYTPLVLAQPSRLVIDIAH</sequence>
<dbReference type="EMBL" id="PXWF02000191">
    <property type="protein sequence ID" value="PWF48499.1"/>
    <property type="molecule type" value="Genomic_DNA"/>
</dbReference>
<feature type="region of interest" description="Disordered" evidence="1">
    <location>
        <begin position="23"/>
        <end position="66"/>
    </location>
</feature>
<evidence type="ECO:0000259" key="2">
    <source>
        <dbReference type="Pfam" id="PF24837"/>
    </source>
</evidence>
<protein>
    <recommendedName>
        <fullName evidence="2">AMIN-like domain-containing protein</fullName>
    </recommendedName>
</protein>
<keyword evidence="4" id="KW-1185">Reference proteome</keyword>
<dbReference type="Proteomes" id="UP000241421">
    <property type="component" value="Unassembled WGS sequence"/>
</dbReference>
<dbReference type="AlphaFoldDB" id="A0A2U2HLZ8"/>
<evidence type="ECO:0000256" key="1">
    <source>
        <dbReference type="SAM" id="MobiDB-lite"/>
    </source>
</evidence>
<proteinExistence type="predicted"/>
<dbReference type="InterPro" id="IPR056303">
    <property type="entry name" value="AMIN-like"/>
</dbReference>
<gene>
    <name evidence="3" type="ORF">C7C56_011745</name>
</gene>
<reference evidence="3 4" key="1">
    <citation type="submission" date="2018-04" db="EMBL/GenBank/DDBJ databases">
        <title>Massilia violaceinigra sp. nov., a novel purple-pigmented bacterium isolated from Tianshan glacier, Xinjiang, China.</title>
        <authorList>
            <person name="Wang H."/>
        </authorList>
    </citation>
    <scope>NUCLEOTIDE SEQUENCE [LARGE SCALE GENOMIC DNA]</scope>
    <source>
        <strain evidence="3 4">B448-2</strain>
    </source>
</reference>
<name>A0A2U2HLZ8_9BURK</name>